<dbReference type="Proteomes" id="UP000001283">
    <property type="component" value="Chromosome"/>
</dbReference>
<dbReference type="HAMAP" id="MF_00669">
    <property type="entry name" value="SspI"/>
    <property type="match status" value="1"/>
</dbReference>
<keyword evidence="1 2" id="KW-0749">Sporulation</keyword>
<protein>
    <recommendedName>
        <fullName evidence="2">Small, acid-soluble spore protein I</fullName>
        <shortName evidence="2">SASP I</shortName>
    </recommendedName>
</protein>
<comment type="subcellular location">
    <subcellularLocation>
        <location evidence="2">Spore core</location>
    </subcellularLocation>
</comment>
<name>A0A8D3WY06_PRIMW</name>
<comment type="similarity">
    <text evidence="2">Belongs to the SspI family.</text>
</comment>
<evidence type="ECO:0000313" key="4">
    <source>
        <dbReference type="Proteomes" id="UP000001283"/>
    </source>
</evidence>
<gene>
    <name evidence="2 3" type="primary">sspI</name>
    <name evidence="3" type="ORF">BMWSH_0506</name>
</gene>
<evidence type="ECO:0000256" key="2">
    <source>
        <dbReference type="HAMAP-Rule" id="MF_00669"/>
    </source>
</evidence>
<dbReference type="NCBIfam" id="TIGR03092">
    <property type="entry name" value="SASP_sspI"/>
    <property type="match status" value="1"/>
</dbReference>
<evidence type="ECO:0000313" key="3">
    <source>
        <dbReference type="EMBL" id="AEN87390.1"/>
    </source>
</evidence>
<organism evidence="3 4">
    <name type="scientific">Priestia megaterium (strain WSH-002)</name>
    <name type="common">Bacillus megaterium</name>
    <dbReference type="NCBI Taxonomy" id="1006007"/>
    <lineage>
        <taxon>Bacteria</taxon>
        <taxon>Bacillati</taxon>
        <taxon>Bacillota</taxon>
        <taxon>Bacilli</taxon>
        <taxon>Bacillales</taxon>
        <taxon>Bacillaceae</taxon>
        <taxon>Priestia</taxon>
    </lineage>
</organism>
<proteinExistence type="evidence at transcript level"/>
<dbReference type="GO" id="GO:0030435">
    <property type="term" value="P:sporulation resulting in formation of a cellular spore"/>
    <property type="evidence" value="ECO:0007669"/>
    <property type="project" value="UniProtKB-KW"/>
</dbReference>
<sequence>MKMMDLNLRNAVIANVSGNSKEELEATISDAIQSGEEKMLPGLGVLFEVLWEKSPESEKEEILTTLENGLK</sequence>
<dbReference type="AlphaFoldDB" id="A0A8D3WY06"/>
<dbReference type="InterPro" id="IPR017525">
    <property type="entry name" value="SspI"/>
</dbReference>
<comment type="induction">
    <text evidence="2">Expressed only in the forespore compartment of sporulating cells.</text>
</comment>
<dbReference type="KEGG" id="bmh:BMWSH_0506"/>
<dbReference type="EMBL" id="CP003017">
    <property type="protein sequence ID" value="AEN87390.1"/>
    <property type="molecule type" value="Genomic_DNA"/>
</dbReference>
<accession>A0A8D3WY06</accession>
<dbReference type="GO" id="GO:0030436">
    <property type="term" value="P:asexual sporulation"/>
    <property type="evidence" value="ECO:0007669"/>
    <property type="project" value="UniProtKB-UniRule"/>
</dbReference>
<dbReference type="Pfam" id="PF14098">
    <property type="entry name" value="SSPI"/>
    <property type="match status" value="1"/>
</dbReference>
<evidence type="ECO:0000256" key="1">
    <source>
        <dbReference type="ARBA" id="ARBA00022969"/>
    </source>
</evidence>
<reference evidence="3 4" key="1">
    <citation type="journal article" date="2011" name="J. Bacteriol.">
        <title>Complete genome sequence of the industrial strain Bacillus megaterium WSH-002.</title>
        <authorList>
            <person name="Liu L."/>
            <person name="Li Y."/>
            <person name="Zhang J."/>
            <person name="Zou W."/>
            <person name="Zhou Z."/>
            <person name="Liu J."/>
            <person name="Li X."/>
            <person name="Wang L."/>
            <person name="Chen J."/>
        </authorList>
    </citation>
    <scope>NUCLEOTIDE SEQUENCE [LARGE SCALE GENOMIC DNA]</scope>
    <source>
        <strain evidence="3 4">WSH-002</strain>
    </source>
</reference>